<dbReference type="NCBIfam" id="NF001368">
    <property type="entry name" value="PRK00277.1"/>
    <property type="match status" value="1"/>
</dbReference>
<keyword evidence="7 11" id="KW-0694">RNA-binding</keyword>
<keyword evidence="11" id="KW-0698">rRNA processing</keyword>
<evidence type="ECO:0000259" key="13">
    <source>
        <dbReference type="Pfam" id="PF17403"/>
    </source>
</evidence>
<dbReference type="Pfam" id="PF00574">
    <property type="entry name" value="CLP_protease"/>
    <property type="match status" value="1"/>
</dbReference>
<evidence type="ECO:0000256" key="4">
    <source>
        <dbReference type="ARBA" id="ARBA00022670"/>
    </source>
</evidence>
<keyword evidence="4" id="KW-0645">Protease</keyword>
<keyword evidence="6" id="KW-0720">Serine protease</keyword>
<dbReference type="NCBIfam" id="NF009205">
    <property type="entry name" value="PRK12553.1"/>
    <property type="match status" value="1"/>
</dbReference>
<dbReference type="PANTHER" id="PTHR17972:SF0">
    <property type="entry name" value="NUCLEOLAR PROTEIN 6"/>
    <property type="match status" value="1"/>
</dbReference>
<dbReference type="SUPFAM" id="SSF52096">
    <property type="entry name" value="ClpP/crotonase"/>
    <property type="match status" value="1"/>
</dbReference>
<keyword evidence="11" id="KW-0690">Ribosome biogenesis</keyword>
<dbReference type="OrthoDB" id="10251401at2759"/>
<name>A0A1Z5TVS1_HORWE</name>
<evidence type="ECO:0000313" key="19">
    <source>
        <dbReference type="Proteomes" id="UP000194280"/>
    </source>
</evidence>
<dbReference type="Pfam" id="PF17403">
    <property type="entry name" value="Nrap_D2"/>
    <property type="match status" value="1"/>
</dbReference>
<dbReference type="InterPro" id="IPR035369">
    <property type="entry name" value="Nrap_D4"/>
</dbReference>
<evidence type="ECO:0000259" key="17">
    <source>
        <dbReference type="Pfam" id="PF17407"/>
    </source>
</evidence>
<dbReference type="HAMAP" id="MF_00444">
    <property type="entry name" value="ClpP"/>
    <property type="match status" value="1"/>
</dbReference>
<dbReference type="Pfam" id="PF17405">
    <property type="entry name" value="Nrap_D4"/>
    <property type="match status" value="1"/>
</dbReference>
<evidence type="ECO:0000256" key="2">
    <source>
        <dbReference type="ARBA" id="ARBA00006674"/>
    </source>
</evidence>
<dbReference type="InterPro" id="IPR035082">
    <property type="entry name" value="Nrap_D1"/>
</dbReference>
<dbReference type="InterPro" id="IPR005554">
    <property type="entry name" value="NOL6/Upt22"/>
</dbReference>
<dbReference type="Pfam" id="PF17407">
    <property type="entry name" value="Nrap_D6"/>
    <property type="match status" value="1"/>
</dbReference>
<dbReference type="GO" id="GO:0032545">
    <property type="term" value="C:CURI complex"/>
    <property type="evidence" value="ECO:0007669"/>
    <property type="project" value="TreeGrafter"/>
</dbReference>
<accession>A0A1Z5TVS1</accession>
<dbReference type="EMBL" id="MUNK01000001">
    <property type="protein sequence ID" value="OTA39991.1"/>
    <property type="molecule type" value="Genomic_DNA"/>
</dbReference>
<evidence type="ECO:0000256" key="5">
    <source>
        <dbReference type="ARBA" id="ARBA00022801"/>
    </source>
</evidence>
<evidence type="ECO:0000259" key="14">
    <source>
        <dbReference type="Pfam" id="PF17404"/>
    </source>
</evidence>
<dbReference type="Gene3D" id="3.30.70.3030">
    <property type="match status" value="1"/>
</dbReference>
<comment type="similarity">
    <text evidence="3">Belongs to the peptidase S14 family.</text>
</comment>
<evidence type="ECO:0000256" key="7">
    <source>
        <dbReference type="ARBA" id="ARBA00022884"/>
    </source>
</evidence>
<feature type="domain" description="Nrap protein" evidence="12">
    <location>
        <begin position="58"/>
        <end position="197"/>
    </location>
</feature>
<dbReference type="PRINTS" id="PR00127">
    <property type="entry name" value="CLPPROTEASEP"/>
</dbReference>
<dbReference type="InterPro" id="IPR001907">
    <property type="entry name" value="ClpP"/>
</dbReference>
<feature type="domain" description="Nrap protein" evidence="15">
    <location>
        <begin position="509"/>
        <end position="694"/>
    </location>
</feature>
<dbReference type="AlphaFoldDB" id="A0A1Z5TVS1"/>
<dbReference type="STRING" id="1157616.A0A1Z5TVS1"/>
<proteinExistence type="inferred from homology"/>
<dbReference type="Gene3D" id="3.90.226.10">
    <property type="entry name" value="2-enoyl-CoA Hydratase, Chain A, domain 1"/>
    <property type="match status" value="1"/>
</dbReference>
<dbReference type="InterPro" id="IPR018215">
    <property type="entry name" value="ClpP_Ser_AS"/>
</dbReference>
<dbReference type="GO" id="GO:0004176">
    <property type="term" value="F:ATP-dependent peptidase activity"/>
    <property type="evidence" value="ECO:0007669"/>
    <property type="project" value="InterPro"/>
</dbReference>
<dbReference type="InParanoid" id="A0A1Z5TVS1"/>
<keyword evidence="5" id="KW-0378">Hydrolase</keyword>
<dbReference type="Pfam" id="PF17404">
    <property type="entry name" value="Nrap_D3"/>
    <property type="match status" value="1"/>
</dbReference>
<dbReference type="InterPro" id="IPR029045">
    <property type="entry name" value="ClpP/crotonase-like_dom_sf"/>
</dbReference>
<dbReference type="InterPro" id="IPR035367">
    <property type="entry name" value="Nrap_D2"/>
</dbReference>
<evidence type="ECO:0000256" key="8">
    <source>
        <dbReference type="ARBA" id="ARBA00023242"/>
    </source>
</evidence>
<dbReference type="InterPro" id="IPR035371">
    <property type="entry name" value="Nrap_D6"/>
</dbReference>
<evidence type="ECO:0000256" key="6">
    <source>
        <dbReference type="ARBA" id="ARBA00022825"/>
    </source>
</evidence>
<organism evidence="18 19">
    <name type="scientific">Hortaea werneckii EXF-2000</name>
    <dbReference type="NCBI Taxonomy" id="1157616"/>
    <lineage>
        <taxon>Eukaryota</taxon>
        <taxon>Fungi</taxon>
        <taxon>Dikarya</taxon>
        <taxon>Ascomycota</taxon>
        <taxon>Pezizomycotina</taxon>
        <taxon>Dothideomycetes</taxon>
        <taxon>Dothideomycetidae</taxon>
        <taxon>Mycosphaerellales</taxon>
        <taxon>Teratosphaeriaceae</taxon>
        <taxon>Hortaea</taxon>
    </lineage>
</organism>
<dbReference type="GO" id="GO:0003723">
    <property type="term" value="F:RNA binding"/>
    <property type="evidence" value="ECO:0007669"/>
    <property type="project" value="UniProtKB-KW"/>
</dbReference>
<keyword evidence="8 11" id="KW-0539">Nucleus</keyword>
<evidence type="ECO:0000256" key="11">
    <source>
        <dbReference type="RuleBase" id="RU364032"/>
    </source>
</evidence>
<dbReference type="Pfam" id="PF03813">
    <property type="entry name" value="Nrap"/>
    <property type="match status" value="1"/>
</dbReference>
<feature type="active site" evidence="10">
    <location>
        <position position="1062"/>
    </location>
</feature>
<dbReference type="FunFam" id="3.90.226.10:FF:000001">
    <property type="entry name" value="ATP-dependent Clp protease proteolytic subunit"/>
    <property type="match status" value="1"/>
</dbReference>
<comment type="catalytic activity">
    <reaction evidence="9 10">
        <text>Hydrolysis of proteins to small peptides in the presence of ATP and magnesium. alpha-casein is the usual test substrate. In the absence of ATP, only oligopeptides shorter than five residues are hydrolyzed (such as succinyl-Leu-Tyr-|-NHMec, and Leu-Tyr-Leu-|-Tyr-Trp, in which cleavage of the -Tyr-|-Leu- and -Tyr-|-Trp bonds also occurs).</text>
        <dbReference type="EC" id="3.4.21.92"/>
    </reaction>
</comment>
<dbReference type="Pfam" id="PF17406">
    <property type="entry name" value="Nrap_D5"/>
    <property type="match status" value="1"/>
</dbReference>
<sequence>MFKLQVDELLEQIKPRRGKREESAEQALHALKATIDRTSPRPARGIDEAERELLMSKVDMTVTIPPSLFQDKDYLNHRYFYKRSYYLACVAAQVKQAHGADYDICFEDFRDDQLKPVLVVSPKEGSGKSGEVKPAPKWRINVLPCIGTDTFPAEKLLPTRNCVRQAEDAKSDPTPFYNSSLRADMLTTQYLKLVHGAGNSCPAFRDACLLGSTWLRQRGFTSNKSAGGFGNFEWHTLMALLLQGGGPNGKPVLSEGYSSYQLFKATLQVLAMKDMSKQAVVIGHASGDLRAAASGLPMVWDGLRSHNVLYKMQPWAYLQLRREARTTLAMLGDQLYEGFDATFIIRLDNPPLRYDCAVELPAGAVKDASKLYEVLKRGLGDRVSQVTIRPPGNGSWQLGAARPKSSAQGSMQVAFNVNPDTVHRTVDHGPSAENKAEASSFRKFWGEKAELRRFKDGSIQESLIWAPSEAGSPVLEQIVRFLLKRHVSGLADASAKFTDDGFSRMLRHGSSTVLFKPLMEAFKQLEVDIRGLEDLPLSIRQIMPADAQLRYSSIQPPVNVPGRPRPLPADVTIQFEGSARWPDDLVAIQRTKIAFLLNICEKMQEAVDGVTTRIGLENQDHDSLNQGFLEIIYDSGAAFRMRVHHDREQTLLERQLKDKSLAPSVKESAAVGLAAYKRLYLRTPAHTQSVARLCSRYPALSGTIRLTKKWFASHLLANHVAEEVIELIAIRSFVQPWPWQVPSSVQTGFLRTLHWLSRWDWRAEPLIVDLSGSAELKQPEVQAIKTHFDAWRKLDPSMNRIVLFAASTADTDGTTYTDSSPSKVIAARMTALAKAANAEIEENTVDLEAANLFASPLSDYDFVLHLSASASGGKKRRSLNGNAAFKNLELASLDDPSMVGFEPVTSFLNELQTLYGSAVLFFSGGIERPVIAGLWSPQTAPRTWKVNLAYSTIPAKEPKAEDVQAHINKDAILAEGGGYHTQDIFSRLLKERIVCLNGEVEETTSASIVAQLLFLEAENPQKPINLYINSPGGSVTAGLAIYDTMQYIQSPVSTICLGQAASMGSLLLCGGAKGTRYCLPHSRIMVHQVSGGYQGQASDIAIHAKEILRVREQLNKIYQRHLTPKEGGQKSLEEIGRVMERDFFMGAEEAMEWGIVDKVLDRREQASEGQ</sequence>
<dbReference type="GO" id="GO:0032040">
    <property type="term" value="C:small-subunit processome"/>
    <property type="evidence" value="ECO:0007669"/>
    <property type="project" value="TreeGrafter"/>
</dbReference>
<evidence type="ECO:0000259" key="16">
    <source>
        <dbReference type="Pfam" id="PF17406"/>
    </source>
</evidence>
<evidence type="ECO:0000256" key="10">
    <source>
        <dbReference type="PROSITE-ProRule" id="PRU10085"/>
    </source>
</evidence>
<dbReference type="CDD" id="cd07017">
    <property type="entry name" value="S14_ClpP_2"/>
    <property type="match status" value="1"/>
</dbReference>
<protein>
    <recommendedName>
        <fullName evidence="11">U3 small nucleolar RNA-associated protein 22</fullName>
    </recommendedName>
</protein>
<dbReference type="GO" id="GO:0004252">
    <property type="term" value="F:serine-type endopeptidase activity"/>
    <property type="evidence" value="ECO:0007669"/>
    <property type="project" value="UniProtKB-EC"/>
</dbReference>
<dbReference type="FunCoup" id="A0A1Z5TVS1">
    <property type="interactions" value="1701"/>
</dbReference>
<dbReference type="Gene3D" id="1.10.1410.10">
    <property type="match status" value="1"/>
</dbReference>
<dbReference type="GO" id="GO:0006364">
    <property type="term" value="P:rRNA processing"/>
    <property type="evidence" value="ECO:0007669"/>
    <property type="project" value="UniProtKB-KW"/>
</dbReference>
<evidence type="ECO:0000256" key="1">
    <source>
        <dbReference type="ARBA" id="ARBA00004604"/>
    </source>
</evidence>
<dbReference type="GO" id="GO:0006508">
    <property type="term" value="P:proteolysis"/>
    <property type="evidence" value="ECO:0007669"/>
    <property type="project" value="UniProtKB-KW"/>
</dbReference>
<evidence type="ECO:0000259" key="15">
    <source>
        <dbReference type="Pfam" id="PF17405"/>
    </source>
</evidence>
<feature type="domain" description="Nrap protein" evidence="17">
    <location>
        <begin position="857"/>
        <end position="975"/>
    </location>
</feature>
<feature type="domain" description="Nrap protein" evidence="16">
    <location>
        <begin position="697"/>
        <end position="854"/>
    </location>
</feature>
<evidence type="ECO:0000259" key="12">
    <source>
        <dbReference type="Pfam" id="PF03813"/>
    </source>
</evidence>
<reference evidence="18 19" key="1">
    <citation type="submission" date="2017-01" db="EMBL/GenBank/DDBJ databases">
        <title>The recent genome duplication of the halophilic yeast Hortaea werneckii: insights from long-read sequencing.</title>
        <authorList>
            <person name="Sinha S."/>
            <person name="Flibotte S."/>
            <person name="Neira M."/>
            <person name="Lenassi M."/>
            <person name="Gostincar C."/>
            <person name="Stajich J.E."/>
            <person name="Nislow C.E."/>
        </authorList>
    </citation>
    <scope>NUCLEOTIDE SEQUENCE [LARGE SCALE GENOMIC DNA]</scope>
    <source>
        <strain evidence="18 19">EXF-2000</strain>
    </source>
</reference>
<keyword evidence="11" id="KW-0687">Ribonucleoprotein</keyword>
<comment type="similarity">
    <text evidence="2 11">Belongs to the NRAP family.</text>
</comment>
<dbReference type="GO" id="GO:0034456">
    <property type="term" value="C:UTP-C complex"/>
    <property type="evidence" value="ECO:0007669"/>
    <property type="project" value="TreeGrafter"/>
</dbReference>
<evidence type="ECO:0000256" key="3">
    <source>
        <dbReference type="ARBA" id="ARBA00007039"/>
    </source>
</evidence>
<dbReference type="PANTHER" id="PTHR17972">
    <property type="entry name" value="NUCLEOLAR RNA-ASSOCIATED PROTEIN"/>
    <property type="match status" value="1"/>
</dbReference>
<dbReference type="GO" id="GO:0006409">
    <property type="term" value="P:tRNA export from nucleus"/>
    <property type="evidence" value="ECO:0007669"/>
    <property type="project" value="TreeGrafter"/>
</dbReference>
<dbReference type="VEuPathDB" id="FungiDB:BTJ68_00189"/>
<evidence type="ECO:0000313" key="18">
    <source>
        <dbReference type="EMBL" id="OTA39991.1"/>
    </source>
</evidence>
<dbReference type="Proteomes" id="UP000194280">
    <property type="component" value="Unassembled WGS sequence"/>
</dbReference>
<comment type="subcellular location">
    <subcellularLocation>
        <location evidence="1 11">Nucleus</location>
        <location evidence="1 11">Nucleolus</location>
    </subcellularLocation>
</comment>
<dbReference type="InterPro" id="IPR023562">
    <property type="entry name" value="ClpP/TepA"/>
</dbReference>
<evidence type="ECO:0000256" key="9">
    <source>
        <dbReference type="ARBA" id="ARBA00034021"/>
    </source>
</evidence>
<keyword evidence="19" id="KW-1185">Reference proteome</keyword>
<dbReference type="PROSITE" id="PS00381">
    <property type="entry name" value="CLP_PROTEASE_SER"/>
    <property type="match status" value="1"/>
</dbReference>
<dbReference type="InterPro" id="IPR035370">
    <property type="entry name" value="Nrap_D5"/>
</dbReference>
<comment type="caution">
    <text evidence="18">The sequence shown here is derived from an EMBL/GenBank/DDBJ whole genome shotgun (WGS) entry which is preliminary data.</text>
</comment>
<dbReference type="InterPro" id="IPR035368">
    <property type="entry name" value="Nrap_D3"/>
</dbReference>
<feature type="domain" description="Nrap protein" evidence="13">
    <location>
        <begin position="203"/>
        <end position="344"/>
    </location>
</feature>
<gene>
    <name evidence="18" type="ORF">BTJ68_00189</name>
</gene>
<feature type="domain" description="Nrap protein" evidence="14">
    <location>
        <begin position="368"/>
        <end position="487"/>
    </location>
</feature>